<evidence type="ECO:0000256" key="11">
    <source>
        <dbReference type="SAM" id="Phobius"/>
    </source>
</evidence>
<evidence type="ECO:0000256" key="2">
    <source>
        <dbReference type="ARBA" id="ARBA00022729"/>
    </source>
</evidence>
<feature type="transmembrane region" description="Helical" evidence="11">
    <location>
        <begin position="382"/>
        <end position="400"/>
    </location>
</feature>
<evidence type="ECO:0000256" key="12">
    <source>
        <dbReference type="SAM" id="SignalP"/>
    </source>
</evidence>
<dbReference type="Proteomes" id="UP000238362">
    <property type="component" value="Unassembled WGS sequence"/>
</dbReference>
<keyword evidence="4" id="KW-0133">Cell shape</keyword>
<feature type="domain" description="Peptidase S11 D-alanyl-D-alanine carboxypeptidase A N-terminal" evidence="13">
    <location>
        <begin position="94"/>
        <end position="314"/>
    </location>
</feature>
<evidence type="ECO:0000256" key="10">
    <source>
        <dbReference type="SAM" id="MobiDB-lite"/>
    </source>
</evidence>
<keyword evidence="5" id="KW-0573">Peptidoglycan synthesis</keyword>
<protein>
    <submittedName>
        <fullName evidence="14">D-alanyl-D-alanine carboxypeptidase (Penicillin-binding protein 5/6)</fullName>
    </submittedName>
</protein>
<dbReference type="InterPro" id="IPR012338">
    <property type="entry name" value="Beta-lactam/transpept-like"/>
</dbReference>
<dbReference type="InterPro" id="IPR018044">
    <property type="entry name" value="Peptidase_S11"/>
</dbReference>
<keyword evidence="14" id="KW-0121">Carboxypeptidase</keyword>
<dbReference type="GO" id="GO:0009002">
    <property type="term" value="F:serine-type D-Ala-D-Ala carboxypeptidase activity"/>
    <property type="evidence" value="ECO:0007669"/>
    <property type="project" value="InterPro"/>
</dbReference>
<dbReference type="EMBL" id="PVNH01000016">
    <property type="protein sequence ID" value="PRX43296.1"/>
    <property type="molecule type" value="Genomic_DNA"/>
</dbReference>
<name>A0A2T0LKH0_9PSEU</name>
<evidence type="ECO:0000256" key="1">
    <source>
        <dbReference type="ARBA" id="ARBA00007164"/>
    </source>
</evidence>
<dbReference type="AlphaFoldDB" id="A0A2T0LKH0"/>
<keyword evidence="3" id="KW-0378">Hydrolase</keyword>
<evidence type="ECO:0000256" key="6">
    <source>
        <dbReference type="ARBA" id="ARBA00023316"/>
    </source>
</evidence>
<keyword evidence="11" id="KW-0812">Transmembrane</keyword>
<keyword evidence="2 12" id="KW-0732">Signal</keyword>
<sequence length="410" mass="42358">MRSTLTLRLLLVTLLTGLLGLPALPAPAQTVTEPPTAGCPNRELPPPPVDTSEEPPPGEASPAPPPVPATPAGGERMAECGLVLPEGAPAPPRPQTAHAWLLQDLGTGQVLAAKNPHGRYRPASLIKTLLALVVIEELEPTDIVVPTEEDANQECTCVGIVAGAKYTVDDLLHALLMRSGNDVAHALATAVGGVPTAVRKMNELAASLGAGDTRAATPSGLDGPGMMTSAYDMSVIFAYAMRQPEYAAAVGTRHMTFPGGDGPDYPVYNDNKLFGTLPGFLGGKTGFTDDARHTYAGAAERDGKRVAVVLLRAEQRPIRVSEQAQALLEYGFSLASAGTGAVGTVTTAPPPPDTSGVVPGEGGTATSTATAQAEEDPFGTTGWIVTLLVSLIVLVGFVIAHRRGALVQRE</sequence>
<evidence type="ECO:0000259" key="13">
    <source>
        <dbReference type="Pfam" id="PF00768"/>
    </source>
</evidence>
<dbReference type="InterPro" id="IPR001967">
    <property type="entry name" value="Peptidase_S11_N"/>
</dbReference>
<evidence type="ECO:0000256" key="3">
    <source>
        <dbReference type="ARBA" id="ARBA00022801"/>
    </source>
</evidence>
<evidence type="ECO:0000256" key="8">
    <source>
        <dbReference type="PIRSR" id="PIRSR618044-2"/>
    </source>
</evidence>
<evidence type="ECO:0000256" key="5">
    <source>
        <dbReference type="ARBA" id="ARBA00022984"/>
    </source>
</evidence>
<dbReference type="OrthoDB" id="3663940at2"/>
<feature type="chain" id="PRO_5015711751" evidence="12">
    <location>
        <begin position="29"/>
        <end position="410"/>
    </location>
</feature>
<keyword evidence="6" id="KW-0961">Cell wall biogenesis/degradation</keyword>
<proteinExistence type="inferred from homology"/>
<evidence type="ECO:0000313" key="15">
    <source>
        <dbReference type="Proteomes" id="UP000238362"/>
    </source>
</evidence>
<dbReference type="PANTHER" id="PTHR21581">
    <property type="entry name" value="D-ALANYL-D-ALANINE CARBOXYPEPTIDASE"/>
    <property type="match status" value="1"/>
</dbReference>
<feature type="active site" evidence="7">
    <location>
        <position position="179"/>
    </location>
</feature>
<dbReference type="GO" id="GO:0009252">
    <property type="term" value="P:peptidoglycan biosynthetic process"/>
    <property type="evidence" value="ECO:0007669"/>
    <property type="project" value="UniProtKB-KW"/>
</dbReference>
<keyword evidence="11" id="KW-0472">Membrane</keyword>
<dbReference type="GO" id="GO:0008360">
    <property type="term" value="P:regulation of cell shape"/>
    <property type="evidence" value="ECO:0007669"/>
    <property type="project" value="UniProtKB-KW"/>
</dbReference>
<accession>A0A2T0LKH0</accession>
<keyword evidence="14" id="KW-0645">Protease</keyword>
<comment type="caution">
    <text evidence="14">The sequence shown here is derived from an EMBL/GenBank/DDBJ whole genome shotgun (WGS) entry which is preliminary data.</text>
</comment>
<dbReference type="PRINTS" id="PR00725">
    <property type="entry name" value="DADACBPTASE1"/>
</dbReference>
<dbReference type="GO" id="GO:0006508">
    <property type="term" value="P:proteolysis"/>
    <property type="evidence" value="ECO:0007669"/>
    <property type="project" value="InterPro"/>
</dbReference>
<organism evidence="14 15">
    <name type="scientific">Prauserella shujinwangii</name>
    <dbReference type="NCBI Taxonomy" id="1453103"/>
    <lineage>
        <taxon>Bacteria</taxon>
        <taxon>Bacillati</taxon>
        <taxon>Actinomycetota</taxon>
        <taxon>Actinomycetes</taxon>
        <taxon>Pseudonocardiales</taxon>
        <taxon>Pseudonocardiaceae</taxon>
        <taxon>Prauserella</taxon>
    </lineage>
</organism>
<dbReference type="RefSeq" id="WP_106182586.1">
    <property type="nucleotide sequence ID" value="NZ_PVNH01000016.1"/>
</dbReference>
<feature type="region of interest" description="Disordered" evidence="10">
    <location>
        <begin position="347"/>
        <end position="373"/>
    </location>
</feature>
<feature type="compositionally biased region" description="Pro residues" evidence="10">
    <location>
        <begin position="43"/>
        <end position="69"/>
    </location>
</feature>
<feature type="region of interest" description="Disordered" evidence="10">
    <location>
        <begin position="29"/>
        <end position="74"/>
    </location>
</feature>
<evidence type="ECO:0000256" key="4">
    <source>
        <dbReference type="ARBA" id="ARBA00022960"/>
    </source>
</evidence>
<evidence type="ECO:0000256" key="9">
    <source>
        <dbReference type="RuleBase" id="RU004016"/>
    </source>
</evidence>
<feature type="active site" description="Proton acceptor" evidence="7">
    <location>
        <position position="127"/>
    </location>
</feature>
<keyword evidence="15" id="KW-1185">Reference proteome</keyword>
<evidence type="ECO:0000256" key="7">
    <source>
        <dbReference type="PIRSR" id="PIRSR618044-1"/>
    </source>
</evidence>
<dbReference type="Pfam" id="PF00768">
    <property type="entry name" value="Peptidase_S11"/>
    <property type="match status" value="1"/>
</dbReference>
<dbReference type="SUPFAM" id="SSF56601">
    <property type="entry name" value="beta-lactamase/transpeptidase-like"/>
    <property type="match status" value="1"/>
</dbReference>
<keyword evidence="11" id="KW-1133">Transmembrane helix</keyword>
<dbReference type="PANTHER" id="PTHR21581:SF33">
    <property type="entry name" value="D-ALANYL-D-ALANINE CARBOXYPEPTIDASE DACB"/>
    <property type="match status" value="1"/>
</dbReference>
<feature type="active site" description="Acyl-ester intermediate" evidence="7">
    <location>
        <position position="124"/>
    </location>
</feature>
<reference evidence="14 15" key="1">
    <citation type="submission" date="2018-03" db="EMBL/GenBank/DDBJ databases">
        <title>Genomic Encyclopedia of Type Strains, Phase III (KMG-III): the genomes of soil and plant-associated and newly described type strains.</title>
        <authorList>
            <person name="Whitman W."/>
        </authorList>
    </citation>
    <scope>NUCLEOTIDE SEQUENCE [LARGE SCALE GENOMIC DNA]</scope>
    <source>
        <strain evidence="14 15">CGMCC 4.7125</strain>
    </source>
</reference>
<evidence type="ECO:0000313" key="14">
    <source>
        <dbReference type="EMBL" id="PRX43296.1"/>
    </source>
</evidence>
<dbReference type="Gene3D" id="3.40.710.10">
    <property type="entry name" value="DD-peptidase/beta-lactamase superfamily"/>
    <property type="match status" value="1"/>
</dbReference>
<comment type="similarity">
    <text evidence="1 9">Belongs to the peptidase S11 family.</text>
</comment>
<feature type="signal peptide" evidence="12">
    <location>
        <begin position="1"/>
        <end position="28"/>
    </location>
</feature>
<feature type="binding site" evidence="8">
    <location>
        <position position="284"/>
    </location>
    <ligand>
        <name>substrate</name>
    </ligand>
</feature>
<dbReference type="GO" id="GO:0071555">
    <property type="term" value="P:cell wall organization"/>
    <property type="evidence" value="ECO:0007669"/>
    <property type="project" value="UniProtKB-KW"/>
</dbReference>
<gene>
    <name evidence="14" type="ORF">B0I33_11629</name>
</gene>